<proteinExistence type="predicted"/>
<comment type="caution">
    <text evidence="1">The sequence shown here is derived from an EMBL/GenBank/DDBJ whole genome shotgun (WGS) entry which is preliminary data.</text>
</comment>
<evidence type="ECO:0000313" key="2">
    <source>
        <dbReference type="Proteomes" id="UP001055811"/>
    </source>
</evidence>
<reference evidence="2" key="1">
    <citation type="journal article" date="2022" name="Mol. Ecol. Resour.">
        <title>The genomes of chicory, endive, great burdock and yacon provide insights into Asteraceae palaeo-polyploidization history and plant inulin production.</title>
        <authorList>
            <person name="Fan W."/>
            <person name="Wang S."/>
            <person name="Wang H."/>
            <person name="Wang A."/>
            <person name="Jiang F."/>
            <person name="Liu H."/>
            <person name="Zhao H."/>
            <person name="Xu D."/>
            <person name="Zhang Y."/>
        </authorList>
    </citation>
    <scope>NUCLEOTIDE SEQUENCE [LARGE SCALE GENOMIC DNA]</scope>
    <source>
        <strain evidence="2">cv. Punajuju</strain>
    </source>
</reference>
<keyword evidence="2" id="KW-1185">Reference proteome</keyword>
<dbReference type="Proteomes" id="UP001055811">
    <property type="component" value="Linkage Group LG06"/>
</dbReference>
<gene>
    <name evidence="1" type="ORF">L2E82_36427</name>
</gene>
<protein>
    <submittedName>
        <fullName evidence="1">Uncharacterized protein</fullName>
    </submittedName>
</protein>
<sequence length="449" mass="51462">MELKLDRIPGFTGIYPQKKLESSCLLKEVVIPKLERLHIDQMDNLKEIWPCEFSMTEEVKLREIEVRNCDNLVNMFPCNPMYLLHHLEELIVKECGSIEVLFNIDLDSICEIGEPRSSSSLRIIKLQELGKLREVWRIKGAGDSRLLIQGFQAVESLWIRGCKRFRNVFTPITTNFDLGALMDILISDCGENQRNNELAEGRQKQEQINIQSKEEMSHVGDSSSKVVFQSSLVNSFHNLRVLEVSSCEEVEVVFDIESPKSRELMINHDDQQKLLPYLTNLEIRFMERMSHIWKCDWNKFLILQKQQSESPFHSLTTIRLSGCKSIKYLFSPLMAKLLSNLKKVYIFDCDGIEEVVSNRDDEDKETTTCISTSSHTSTILFPCLDSLALDRLPHLKCISGCHGSADGGNNELISFNNTTTISAFVDHQLKHSQILCTRKPETARSVENK</sequence>
<reference evidence="1 2" key="2">
    <citation type="journal article" date="2022" name="Mol. Ecol. Resour.">
        <title>The genomes of chicory, endive, great burdock and yacon provide insights into Asteraceae paleo-polyploidization history and plant inulin production.</title>
        <authorList>
            <person name="Fan W."/>
            <person name="Wang S."/>
            <person name="Wang H."/>
            <person name="Wang A."/>
            <person name="Jiang F."/>
            <person name="Liu H."/>
            <person name="Zhao H."/>
            <person name="Xu D."/>
            <person name="Zhang Y."/>
        </authorList>
    </citation>
    <scope>NUCLEOTIDE SEQUENCE [LARGE SCALE GENOMIC DNA]</scope>
    <source>
        <strain evidence="2">cv. Punajuju</strain>
        <tissue evidence="1">Leaves</tissue>
    </source>
</reference>
<accession>A0ACB9BRV1</accession>
<dbReference type="EMBL" id="CM042014">
    <property type="protein sequence ID" value="KAI3724644.1"/>
    <property type="molecule type" value="Genomic_DNA"/>
</dbReference>
<name>A0ACB9BRV1_CICIN</name>
<organism evidence="1 2">
    <name type="scientific">Cichorium intybus</name>
    <name type="common">Chicory</name>
    <dbReference type="NCBI Taxonomy" id="13427"/>
    <lineage>
        <taxon>Eukaryota</taxon>
        <taxon>Viridiplantae</taxon>
        <taxon>Streptophyta</taxon>
        <taxon>Embryophyta</taxon>
        <taxon>Tracheophyta</taxon>
        <taxon>Spermatophyta</taxon>
        <taxon>Magnoliopsida</taxon>
        <taxon>eudicotyledons</taxon>
        <taxon>Gunneridae</taxon>
        <taxon>Pentapetalae</taxon>
        <taxon>asterids</taxon>
        <taxon>campanulids</taxon>
        <taxon>Asterales</taxon>
        <taxon>Asteraceae</taxon>
        <taxon>Cichorioideae</taxon>
        <taxon>Cichorieae</taxon>
        <taxon>Cichoriinae</taxon>
        <taxon>Cichorium</taxon>
    </lineage>
</organism>
<evidence type="ECO:0000313" key="1">
    <source>
        <dbReference type="EMBL" id="KAI3724644.1"/>
    </source>
</evidence>